<evidence type="ECO:0000259" key="8">
    <source>
        <dbReference type="Pfam" id="PF13567"/>
    </source>
</evidence>
<keyword evidence="4 6" id="KW-1133">Transmembrane helix</keyword>
<keyword evidence="3 6" id="KW-0812">Transmembrane</keyword>
<feature type="transmembrane region" description="Helical" evidence="6">
    <location>
        <begin position="525"/>
        <end position="543"/>
    </location>
</feature>
<dbReference type="EMBL" id="JBHRVA010000003">
    <property type="protein sequence ID" value="MFC3303395.1"/>
    <property type="molecule type" value="Genomic_DNA"/>
</dbReference>
<feature type="transmembrane region" description="Helical" evidence="6">
    <location>
        <begin position="431"/>
        <end position="454"/>
    </location>
</feature>
<evidence type="ECO:0000256" key="1">
    <source>
        <dbReference type="ARBA" id="ARBA00004651"/>
    </source>
</evidence>
<dbReference type="Pfam" id="PF03772">
    <property type="entry name" value="Competence"/>
    <property type="match status" value="1"/>
</dbReference>
<evidence type="ECO:0000256" key="5">
    <source>
        <dbReference type="ARBA" id="ARBA00023136"/>
    </source>
</evidence>
<feature type="transmembrane region" description="Helical" evidence="6">
    <location>
        <begin position="389"/>
        <end position="411"/>
    </location>
</feature>
<evidence type="ECO:0000313" key="10">
    <source>
        <dbReference type="Proteomes" id="UP001595607"/>
    </source>
</evidence>
<feature type="transmembrane region" description="Helical" evidence="6">
    <location>
        <begin position="326"/>
        <end position="345"/>
    </location>
</feature>
<organism evidence="9 10">
    <name type="scientific">Parvularcula lutaonensis</name>
    <dbReference type="NCBI Taxonomy" id="491923"/>
    <lineage>
        <taxon>Bacteria</taxon>
        <taxon>Pseudomonadati</taxon>
        <taxon>Pseudomonadota</taxon>
        <taxon>Alphaproteobacteria</taxon>
        <taxon>Parvularculales</taxon>
        <taxon>Parvularculaceae</taxon>
        <taxon>Parvularcula</taxon>
    </lineage>
</organism>
<dbReference type="PANTHER" id="PTHR30619">
    <property type="entry name" value="DNA INTERNALIZATION/COMPETENCE PROTEIN COMEC/REC2"/>
    <property type="match status" value="1"/>
</dbReference>
<evidence type="ECO:0000256" key="4">
    <source>
        <dbReference type="ARBA" id="ARBA00022989"/>
    </source>
</evidence>
<dbReference type="InterPro" id="IPR004477">
    <property type="entry name" value="ComEC_N"/>
</dbReference>
<dbReference type="RefSeq" id="WP_189575937.1">
    <property type="nucleotide sequence ID" value="NZ_BMXU01000002.1"/>
</dbReference>
<evidence type="ECO:0000256" key="6">
    <source>
        <dbReference type="SAM" id="Phobius"/>
    </source>
</evidence>
<dbReference type="PANTHER" id="PTHR30619:SF1">
    <property type="entry name" value="RECOMBINATION PROTEIN 2"/>
    <property type="match status" value="1"/>
</dbReference>
<feature type="domain" description="DUF4131" evidence="8">
    <location>
        <begin position="76"/>
        <end position="224"/>
    </location>
</feature>
<reference evidence="10" key="1">
    <citation type="journal article" date="2019" name="Int. J. Syst. Evol. Microbiol.">
        <title>The Global Catalogue of Microorganisms (GCM) 10K type strain sequencing project: providing services to taxonomists for standard genome sequencing and annotation.</title>
        <authorList>
            <consortium name="The Broad Institute Genomics Platform"/>
            <consortium name="The Broad Institute Genome Sequencing Center for Infectious Disease"/>
            <person name="Wu L."/>
            <person name="Ma J."/>
        </authorList>
    </citation>
    <scope>NUCLEOTIDE SEQUENCE [LARGE SCALE GENOMIC DNA]</scope>
    <source>
        <strain evidence="10">KCTC 22245</strain>
    </source>
</reference>
<dbReference type="InterPro" id="IPR052159">
    <property type="entry name" value="Competence_DNA_uptake"/>
</dbReference>
<keyword evidence="10" id="KW-1185">Reference proteome</keyword>
<feature type="transmembrane region" description="Helical" evidence="6">
    <location>
        <begin position="73"/>
        <end position="90"/>
    </location>
</feature>
<dbReference type="Proteomes" id="UP001595607">
    <property type="component" value="Unassembled WGS sequence"/>
</dbReference>
<dbReference type="InterPro" id="IPR025405">
    <property type="entry name" value="DUF4131"/>
</dbReference>
<keyword evidence="2" id="KW-1003">Cell membrane</keyword>
<feature type="transmembrane region" description="Helical" evidence="6">
    <location>
        <begin position="49"/>
        <end position="67"/>
    </location>
</feature>
<feature type="domain" description="ComEC/Rec2-related protein" evidence="7">
    <location>
        <begin position="264"/>
        <end position="545"/>
    </location>
</feature>
<evidence type="ECO:0000313" key="9">
    <source>
        <dbReference type="EMBL" id="MFC3303395.1"/>
    </source>
</evidence>
<comment type="subcellular location">
    <subcellularLocation>
        <location evidence="1">Cell membrane</location>
        <topology evidence="1">Multi-pass membrane protein</topology>
    </subcellularLocation>
</comment>
<feature type="transmembrane region" description="Helical" evidence="6">
    <location>
        <begin position="494"/>
        <end position="513"/>
    </location>
</feature>
<comment type="caution">
    <text evidence="9">The sequence shown here is derived from an EMBL/GenBank/DDBJ whole genome shotgun (WGS) entry which is preliminary data.</text>
</comment>
<name>A0ABV7MDE3_9PROT</name>
<proteinExistence type="predicted"/>
<accession>A0ABV7MDE3</accession>
<gene>
    <name evidence="9" type="ORF">ACFONP_11700</name>
</gene>
<evidence type="ECO:0000259" key="7">
    <source>
        <dbReference type="Pfam" id="PF03772"/>
    </source>
</evidence>
<evidence type="ECO:0000256" key="3">
    <source>
        <dbReference type="ARBA" id="ARBA00022692"/>
    </source>
</evidence>
<evidence type="ECO:0000256" key="2">
    <source>
        <dbReference type="ARBA" id="ARBA00022475"/>
    </source>
</evidence>
<keyword evidence="5 6" id="KW-0472">Membrane</keyword>
<sequence length="703" mass="75304">MRVPWGEKALKGGHLSGLGAFAKRSRWRVFWRDLSATFRRWSAMEERRFILWAPCLMAAGIVLWFSLNEPPGAGVAVFAAASACLLWTAASSRRVEGARLAARAMTCFLGGMALIALRTEMVEAPLIPTDMSAEVRGTLVDVEMRERDRRYNIRVESISYLDDPPRKVRVIWRGEPNGAKPGDRVSLRAQLTPPPGPAMPGGYDFARAMRYEGIGGVGFSYEPPRVIEGVGASLRMRIEALREAVADRVERKIGGPEGAVAAALMTGKRERIGEENVNDLRDAGLAHLLAISGLHMGLVCGFLFWTLRALLVRSEWLALHAPIKKWAAAGALLGGLFYLALSGGAWSAQRAFIMAAIVFGAILFDRRGISLRNAALAALVIMTLRPEAVVAPGFQMSFAAVVTLISAFGFIDERWPREGERSTLTKVGGFLGGLTLTSFLAGLATGPFAAYHFGRIASFGLLGNMLAMPIITLAVMPAMVLAMFLMPFGLDGPVLFLVGQGIGIVLAIADWTAGLPGAVKLVPQLAPAGIVLASAGLLTLALARAPWRLAGAALVLLALPAGLTVQQPDIFLSRDLRNVGVVQESGEAQLAILSKRRDRFTVEAWLQSLGTAPEIKMQETMRGCTKGPCGTALPRGGRLTVITDRADLMDACAGSEIVVLRARSAEGDARDCSALLVSLRADGTHPAASLRREATGWVLDLAR</sequence>
<dbReference type="Pfam" id="PF13567">
    <property type="entry name" value="DUF4131"/>
    <property type="match status" value="1"/>
</dbReference>
<dbReference type="NCBIfam" id="TIGR00360">
    <property type="entry name" value="ComEC_N-term"/>
    <property type="match status" value="1"/>
</dbReference>
<feature type="transmembrane region" description="Helical" evidence="6">
    <location>
        <begin position="466"/>
        <end position="488"/>
    </location>
</feature>
<protein>
    <submittedName>
        <fullName evidence="9">ComEC/Rec2 family competence protein</fullName>
    </submittedName>
</protein>
<feature type="transmembrane region" description="Helical" evidence="6">
    <location>
        <begin position="285"/>
        <end position="305"/>
    </location>
</feature>